<dbReference type="Proteomes" id="UP000744676">
    <property type="component" value="Unassembled WGS sequence"/>
</dbReference>
<protein>
    <submittedName>
        <fullName evidence="1">Uncharacterized protein</fullName>
    </submittedName>
</protein>
<name>A0ACB6V8P1_9ASCO</name>
<organism evidence="1 2">
    <name type="scientific">Geotrichum galactomycetum</name>
    <dbReference type="NCBI Taxonomy" id="27317"/>
    <lineage>
        <taxon>Eukaryota</taxon>
        <taxon>Fungi</taxon>
        <taxon>Dikarya</taxon>
        <taxon>Ascomycota</taxon>
        <taxon>Saccharomycotina</taxon>
        <taxon>Dipodascomycetes</taxon>
        <taxon>Dipodascales</taxon>
        <taxon>Dipodascaceae</taxon>
        <taxon>Geotrichum</taxon>
    </lineage>
</organism>
<evidence type="ECO:0000313" key="1">
    <source>
        <dbReference type="EMBL" id="KAF5101409.1"/>
    </source>
</evidence>
<accession>A0ACB6V8P1</accession>
<gene>
    <name evidence="1" type="ORF">D0Z00_000888</name>
</gene>
<comment type="caution">
    <text evidence="1">The sequence shown here is derived from an EMBL/GenBank/DDBJ whole genome shotgun (WGS) entry which is preliminary data.</text>
</comment>
<sequence length="529" mass="56148">MSSFSDRPSPSYWTLPRKDQILLLVLCKLTEPLALTSISPYLYYMIRDFGYADPAAVSAWATLVMSAYPFGSALSGFVWGRFSDIRGRKAALLLGTAGTLVSALAFGLSPNVYMAVAARFFAGLLSGNNGVMKTAIAEIIGGRTEYQSRAFAIIPMTFNIGNIIGPALGGFLADPVHNHPNSFVGGIKLFEKFPYLLPNLALMPVLGSAVIATFLFVEETGDASAQSKLIFPRENDVGLKIGDRIRNTLRISIPVRTPTAQAEQRTSTYNPKSAAAMTTKTLKAAPPLNIFTRAVRITLTCYVILMLHAPTVLQLFSLYLATPRTTPYGHSGGLEWPAARIGLLMSLLGVAGITLQLTAYPPVAGALGNAAAHKLALYIFPITYVAIPLLSSLPVRAQGVSTAAAVALGVSAVLARTFALPPMAILLTNAAPSRAVLGTVNGVAQSATAASKCIGPFVAGNLYSLGVRIGAVGLAWWALAAVAIVEIYVTRALEEWDTKNLFKTNATEPDFAKETEPLVSGRSATTYTL</sequence>
<proteinExistence type="predicted"/>
<evidence type="ECO:0000313" key="2">
    <source>
        <dbReference type="Proteomes" id="UP000744676"/>
    </source>
</evidence>
<keyword evidence="2" id="KW-1185">Reference proteome</keyword>
<dbReference type="EMBL" id="QVQA01000012">
    <property type="protein sequence ID" value="KAF5101409.1"/>
    <property type="molecule type" value="Genomic_DNA"/>
</dbReference>
<reference evidence="1 2" key="1">
    <citation type="journal article" date="2020" name="Front. Microbiol.">
        <title>Phenotypic and Genetic Characterization of the Cheese Ripening Yeast Geotrichum candidum.</title>
        <authorList>
            <person name="Perkins V."/>
            <person name="Vignola S."/>
            <person name="Lessard M.H."/>
            <person name="Plante P.L."/>
            <person name="Corbeil J."/>
            <person name="Dugat-Bony E."/>
            <person name="Frenette M."/>
            <person name="Labrie S."/>
        </authorList>
    </citation>
    <scope>NUCLEOTIDE SEQUENCE [LARGE SCALE GENOMIC DNA]</scope>
    <source>
        <strain evidence="1 2">LMA-1147</strain>
    </source>
</reference>